<dbReference type="PANTHER" id="PTHR24305:SF161">
    <property type="entry name" value="P450, PUTATIVE (EUROFUNG)-RELATED"/>
    <property type="match status" value="1"/>
</dbReference>
<keyword evidence="6" id="KW-0560">Oxidoreductase</keyword>
<dbReference type="GO" id="GO:0005506">
    <property type="term" value="F:iron ion binding"/>
    <property type="evidence" value="ECO:0007669"/>
    <property type="project" value="InterPro"/>
</dbReference>
<name>A0A553ICU2_9PEZI</name>
<evidence type="ECO:0000313" key="7">
    <source>
        <dbReference type="EMBL" id="TRX98022.1"/>
    </source>
</evidence>
<keyword evidence="8" id="KW-1185">Reference proteome</keyword>
<protein>
    <recommendedName>
        <fullName evidence="9">Cytochrome P450</fullName>
    </recommendedName>
</protein>
<dbReference type="PRINTS" id="PR00463">
    <property type="entry name" value="EP450I"/>
</dbReference>
<evidence type="ECO:0008006" key="9">
    <source>
        <dbReference type="Google" id="ProtNLM"/>
    </source>
</evidence>
<comment type="cofactor">
    <cofactor evidence="1 5">
        <name>heme</name>
        <dbReference type="ChEBI" id="CHEBI:30413"/>
    </cofactor>
</comment>
<dbReference type="OrthoDB" id="1470350at2759"/>
<dbReference type="InterPro" id="IPR001128">
    <property type="entry name" value="Cyt_P450"/>
</dbReference>
<evidence type="ECO:0000256" key="3">
    <source>
        <dbReference type="ARBA" id="ARBA00022723"/>
    </source>
</evidence>
<organism evidence="7 8">
    <name type="scientific">Xylaria flabelliformis</name>
    <dbReference type="NCBI Taxonomy" id="2512241"/>
    <lineage>
        <taxon>Eukaryota</taxon>
        <taxon>Fungi</taxon>
        <taxon>Dikarya</taxon>
        <taxon>Ascomycota</taxon>
        <taxon>Pezizomycotina</taxon>
        <taxon>Sordariomycetes</taxon>
        <taxon>Xylariomycetidae</taxon>
        <taxon>Xylariales</taxon>
        <taxon>Xylariaceae</taxon>
        <taxon>Xylaria</taxon>
    </lineage>
</organism>
<evidence type="ECO:0000256" key="5">
    <source>
        <dbReference type="PIRSR" id="PIRSR602401-1"/>
    </source>
</evidence>
<keyword evidence="2 5" id="KW-0349">Heme</keyword>
<dbReference type="GO" id="GO:0016705">
    <property type="term" value="F:oxidoreductase activity, acting on paired donors, with incorporation or reduction of molecular oxygen"/>
    <property type="evidence" value="ECO:0007669"/>
    <property type="project" value="InterPro"/>
</dbReference>
<dbReference type="GO" id="GO:0004497">
    <property type="term" value="F:monooxygenase activity"/>
    <property type="evidence" value="ECO:0007669"/>
    <property type="project" value="UniProtKB-KW"/>
</dbReference>
<accession>A0A553ICU2</accession>
<comment type="similarity">
    <text evidence="6">Belongs to the cytochrome P450 family.</text>
</comment>
<dbReference type="PANTHER" id="PTHR24305">
    <property type="entry name" value="CYTOCHROME P450"/>
    <property type="match status" value="1"/>
</dbReference>
<dbReference type="PRINTS" id="PR00385">
    <property type="entry name" value="P450"/>
</dbReference>
<evidence type="ECO:0000256" key="4">
    <source>
        <dbReference type="ARBA" id="ARBA00023004"/>
    </source>
</evidence>
<dbReference type="Pfam" id="PF00067">
    <property type="entry name" value="p450"/>
    <property type="match status" value="1"/>
</dbReference>
<evidence type="ECO:0000313" key="8">
    <source>
        <dbReference type="Proteomes" id="UP000319160"/>
    </source>
</evidence>
<dbReference type="EMBL" id="VFLP01000004">
    <property type="protein sequence ID" value="TRX98022.1"/>
    <property type="molecule type" value="Genomic_DNA"/>
</dbReference>
<sequence>MRRYLSPAFSERALNEQEDLISHTIDRFVDHLPTRGDGYDICKGYQMLTFDIIGDLAFGEAFGAIDSPEPHQWISVTLGALTQGALIDVFNRFPTLGKLLAVIFHRQIKQLTIDTSRNENMAIDLIKHRRLGRKSGRKDFITHLVGNRDKQTIPVLQLAAHASDFVIAGSETTATALATITYYLQTTPEVYRKLQNEVRTSFKSYEEIQGNSTQRLKYMKAVIAEGMRIYPPLPFALPRVVPAGGDVVDGHFLPANTIVSTHPFASSMDHRNFAEPDRFIPERWIDNNTNDILDASQPFSLGTRSCMGRRAKIDIGEDNMEIRY</sequence>
<dbReference type="PROSITE" id="PS00086">
    <property type="entry name" value="CYTOCHROME_P450"/>
    <property type="match status" value="1"/>
</dbReference>
<evidence type="ECO:0000256" key="2">
    <source>
        <dbReference type="ARBA" id="ARBA00022617"/>
    </source>
</evidence>
<evidence type="ECO:0000256" key="1">
    <source>
        <dbReference type="ARBA" id="ARBA00001971"/>
    </source>
</evidence>
<keyword evidence="3 5" id="KW-0479">Metal-binding</keyword>
<gene>
    <name evidence="7" type="ORF">FHL15_001232</name>
</gene>
<dbReference type="Gene3D" id="1.10.630.10">
    <property type="entry name" value="Cytochrome P450"/>
    <property type="match status" value="1"/>
</dbReference>
<dbReference type="InterPro" id="IPR002401">
    <property type="entry name" value="Cyt_P450_E_grp-I"/>
</dbReference>
<dbReference type="AlphaFoldDB" id="A0A553ICU2"/>
<dbReference type="InterPro" id="IPR017972">
    <property type="entry name" value="Cyt_P450_CS"/>
</dbReference>
<keyword evidence="4 5" id="KW-0408">Iron</keyword>
<dbReference type="SUPFAM" id="SSF48264">
    <property type="entry name" value="Cytochrome P450"/>
    <property type="match status" value="1"/>
</dbReference>
<dbReference type="GO" id="GO:0020037">
    <property type="term" value="F:heme binding"/>
    <property type="evidence" value="ECO:0007669"/>
    <property type="project" value="InterPro"/>
</dbReference>
<dbReference type="InterPro" id="IPR036396">
    <property type="entry name" value="Cyt_P450_sf"/>
</dbReference>
<dbReference type="Proteomes" id="UP000319160">
    <property type="component" value="Unassembled WGS sequence"/>
</dbReference>
<comment type="caution">
    <text evidence="7">The sequence shown here is derived from an EMBL/GenBank/DDBJ whole genome shotgun (WGS) entry which is preliminary data.</text>
</comment>
<proteinExistence type="inferred from homology"/>
<dbReference type="STRING" id="2512241.A0A553ICU2"/>
<feature type="binding site" description="axial binding residue" evidence="5">
    <location>
        <position position="306"/>
    </location>
    <ligand>
        <name>heme</name>
        <dbReference type="ChEBI" id="CHEBI:30413"/>
    </ligand>
    <ligandPart>
        <name>Fe</name>
        <dbReference type="ChEBI" id="CHEBI:18248"/>
    </ligandPart>
</feature>
<reference evidence="8" key="1">
    <citation type="submission" date="2019-06" db="EMBL/GenBank/DDBJ databases">
        <title>Draft genome sequence of the griseofulvin-producing fungus Xylaria cubensis strain G536.</title>
        <authorList>
            <person name="Mead M.E."/>
            <person name="Raja H.A."/>
            <person name="Steenwyk J.L."/>
            <person name="Knowles S.L."/>
            <person name="Oberlies N.H."/>
            <person name="Rokas A."/>
        </authorList>
    </citation>
    <scope>NUCLEOTIDE SEQUENCE [LARGE SCALE GENOMIC DNA]</scope>
    <source>
        <strain evidence="8">G536</strain>
    </source>
</reference>
<evidence type="ECO:0000256" key="6">
    <source>
        <dbReference type="RuleBase" id="RU000461"/>
    </source>
</evidence>
<dbReference type="InterPro" id="IPR050121">
    <property type="entry name" value="Cytochrome_P450_monoxygenase"/>
</dbReference>
<keyword evidence="6" id="KW-0503">Monooxygenase</keyword>